<dbReference type="AlphaFoldDB" id="A0A915IGU2"/>
<protein>
    <submittedName>
        <fullName evidence="3">Uncharacterized protein</fullName>
    </submittedName>
</protein>
<feature type="coiled-coil region" evidence="1">
    <location>
        <begin position="38"/>
        <end position="72"/>
    </location>
</feature>
<sequence>MTNAIARWHQQATDVGSSGESAYANYYRGLSEEYFRKNIELNNELTTTQELVEKYKQEVQKVENKLVNAYTSARLCNTYLKECKKQAQLIMSEFRRNNFDVRVAEQSLTRICALCDQTLLKFAEGGLI</sequence>
<evidence type="ECO:0000313" key="2">
    <source>
        <dbReference type="Proteomes" id="UP000887565"/>
    </source>
</evidence>
<accession>A0A915IGU2</accession>
<dbReference type="Proteomes" id="UP000887565">
    <property type="component" value="Unplaced"/>
</dbReference>
<name>A0A915IGU2_ROMCU</name>
<reference evidence="3" key="1">
    <citation type="submission" date="2022-11" db="UniProtKB">
        <authorList>
            <consortium name="WormBaseParasite"/>
        </authorList>
    </citation>
    <scope>IDENTIFICATION</scope>
</reference>
<keyword evidence="2" id="KW-1185">Reference proteome</keyword>
<dbReference type="WBParaSite" id="nRc.2.0.1.t13029-RA">
    <property type="protein sequence ID" value="nRc.2.0.1.t13029-RA"/>
    <property type="gene ID" value="nRc.2.0.1.g13029"/>
</dbReference>
<evidence type="ECO:0000256" key="1">
    <source>
        <dbReference type="SAM" id="Coils"/>
    </source>
</evidence>
<evidence type="ECO:0000313" key="3">
    <source>
        <dbReference type="WBParaSite" id="nRc.2.0.1.t13029-RA"/>
    </source>
</evidence>
<organism evidence="2 3">
    <name type="scientific">Romanomermis culicivorax</name>
    <name type="common">Nematode worm</name>
    <dbReference type="NCBI Taxonomy" id="13658"/>
    <lineage>
        <taxon>Eukaryota</taxon>
        <taxon>Metazoa</taxon>
        <taxon>Ecdysozoa</taxon>
        <taxon>Nematoda</taxon>
        <taxon>Enoplea</taxon>
        <taxon>Dorylaimia</taxon>
        <taxon>Mermithida</taxon>
        <taxon>Mermithoidea</taxon>
        <taxon>Mermithidae</taxon>
        <taxon>Romanomermis</taxon>
    </lineage>
</organism>
<proteinExistence type="predicted"/>
<keyword evidence="1" id="KW-0175">Coiled coil</keyword>